<dbReference type="AlphaFoldDB" id="Q8DK50"/>
<dbReference type="Gene3D" id="3.40.50.1440">
    <property type="entry name" value="Tubulin/FtsZ, GTPase domain"/>
    <property type="match status" value="1"/>
</dbReference>
<evidence type="ECO:0000313" key="4">
    <source>
        <dbReference type="EMBL" id="BAC08573.1"/>
    </source>
</evidence>
<dbReference type="InterPro" id="IPR025904">
    <property type="entry name" value="Tubulin-like"/>
</dbReference>
<feature type="compositionally biased region" description="Pro residues" evidence="2">
    <location>
        <begin position="1054"/>
        <end position="1070"/>
    </location>
</feature>
<feature type="region of interest" description="Disordered" evidence="2">
    <location>
        <begin position="1049"/>
        <end position="1078"/>
    </location>
</feature>
<dbReference type="PATRIC" id="fig|197221.4.peg.1071"/>
<evidence type="ECO:0000313" key="5">
    <source>
        <dbReference type="Proteomes" id="UP000000440"/>
    </source>
</evidence>
<keyword evidence="1" id="KW-0175">Coiled coil</keyword>
<keyword evidence="5" id="KW-1185">Reference proteome</keyword>
<dbReference type="Pfam" id="PF09851">
    <property type="entry name" value="SHOCT"/>
    <property type="match status" value="1"/>
</dbReference>
<dbReference type="Proteomes" id="UP000000440">
    <property type="component" value="Chromosome"/>
</dbReference>
<feature type="coiled-coil region" evidence="1">
    <location>
        <begin position="600"/>
        <end position="627"/>
    </location>
</feature>
<dbReference type="Pfam" id="PF13809">
    <property type="entry name" value="Tubulin_2"/>
    <property type="match status" value="1"/>
</dbReference>
<protein>
    <submittedName>
        <fullName evidence="4">Tll1020 protein</fullName>
    </submittedName>
</protein>
<dbReference type="EnsemblBacteria" id="BAC08573">
    <property type="protein sequence ID" value="BAC08573"/>
    <property type="gene ID" value="BAC08573"/>
</dbReference>
<reference evidence="4 5" key="1">
    <citation type="journal article" date="2002" name="DNA Res.">
        <title>Complete genome structure of the thermophilic cyanobacterium Thermosynechococcus elongatus BP-1.</title>
        <authorList>
            <person name="Nakamura Y."/>
            <person name="Kaneko T."/>
            <person name="Sato S."/>
            <person name="Ikeuchi M."/>
            <person name="Katoh H."/>
            <person name="Sasamoto S."/>
            <person name="Watanabe A."/>
            <person name="Iriguchi M."/>
            <person name="Kawashima K."/>
            <person name="Kimura T."/>
            <person name="Kishida Y."/>
            <person name="Kiyokawa C."/>
            <person name="Kohara M."/>
            <person name="Matsumoto M."/>
            <person name="Matsuno A."/>
            <person name="Nakazaki N."/>
            <person name="Shimpo S."/>
            <person name="Sugimoto M."/>
            <person name="Takeuchi C."/>
            <person name="Yamada M."/>
            <person name="Tabata S."/>
        </authorList>
    </citation>
    <scope>NUCLEOTIDE SEQUENCE [LARGE SCALE GENOMIC DNA]</scope>
    <source>
        <strain evidence="5">IAM M-273 / NIES-2133 / BP-1</strain>
    </source>
</reference>
<sequence length="1114" mass="125634">MERATMPAQVEEKSIVPTVIVGVGGTGIEVLSRVRRLVEETYGSLKQFPVISFLAIDTDRDYKVSNPLAAGSPLKDNEKHWASVSGKNVQQIIQNLDNYPWIASWFPRELERNMTSLEAGAGQIRACGRFAFFCNYHGIQQKFQAASDRVKGHESFMQSRYGLKVNNSSLNVFITGSLSGGTGSGMLIDLGYCVRHWLRGQSSPLVTAIVPMPNAFAAISVGDRVLANGYAALMELSYFSDYRTEYLAQFSSSLADEVRYSCPPFDFTYLVGTKNGESEFKLDEIREMIAQNIFLDLTSDFAPHKRSIRDNIKAAWASQDAGGRSYPKSFMAFGLSSIEIPIAQIRASLTYRLCQDFIHWWLNESVQLPPQLLEVTQSLLKPMNLLDMDLVLALAAAGDRPYMQEISRWVNDLRNQISRENLLECTQQGLGGMMGTERGKILQFVPWLTEQVDNYRAAHLRELSPDERLHGDFFQRMYDNRNQILQQARQSLEEEFYRIVEDRNRGPKFAQAFLLQIRQIFLSQREKYDREIQNTWQPNITNRQRQYENALQDINHFSTLFGISKQAKMEEFCQQALEGIEGSFNAIIQAKARLLAKEVMTKLEEWLQGMEARLAKLNQRLLNLRDGFKAMADSQADSADALRINGVKLYDRQELNGLYQDLVERYAGANTGVESTFTIGLNQLCTTTATTVLQEASSLWKETRAANEVMRLLDVAQLADVQESDLAEIIQETVRRTVQNAPEESCLVRDLTACDRLLQVYRNDEGEILSVLRLAYQKSKPLLLLSQAVMSGRDAGFTPSVNTNIAIVGGENTTDFAAKKLIPLLKNLVKPNGQSITSDDIKPLGDRERHRIVFVQEMGGFSLRCIEGMSELRQAYQDWRGQMITAKRDRLRGENRDLPIPVHLQKDPPFWDVFPENPQILNLVVIARALGVLKQAENRATREATIRYTRHTAVGLEDVDIAANWEEVTQVLEVLACRPDLEEIQRQVTVILKAAETPAQKQALYEHLLNYLKQREEELHKAGGRDSLEYKREAAILQGVIQTYQLAQGTSAPSPMPTPPAPEPPLPQPEPTLETTAAASSAGLEQLQRLIAMYQQGLLSEVEFQAAKKKLLGL</sequence>
<feature type="domain" description="SHOCT" evidence="3">
    <location>
        <begin position="1085"/>
        <end position="1112"/>
    </location>
</feature>
<evidence type="ECO:0000259" key="3">
    <source>
        <dbReference type="Pfam" id="PF09851"/>
    </source>
</evidence>
<dbReference type="EMBL" id="BA000039">
    <property type="protein sequence ID" value="BAC08573.1"/>
    <property type="molecule type" value="Genomic_DNA"/>
</dbReference>
<dbReference type="eggNOG" id="COG1511">
    <property type="taxonomic scope" value="Bacteria"/>
</dbReference>
<name>Q8DK50_THEVB</name>
<dbReference type="InterPro" id="IPR018649">
    <property type="entry name" value="SHOCT"/>
</dbReference>
<organism evidence="4 5">
    <name type="scientific">Thermosynechococcus vestitus (strain NIES-2133 / IAM M-273 / BP-1)</name>
    <dbReference type="NCBI Taxonomy" id="197221"/>
    <lineage>
        <taxon>Bacteria</taxon>
        <taxon>Bacillati</taxon>
        <taxon>Cyanobacteriota</taxon>
        <taxon>Cyanophyceae</taxon>
        <taxon>Acaryochloridales</taxon>
        <taxon>Thermosynechococcaceae</taxon>
        <taxon>Thermosynechococcus</taxon>
    </lineage>
</organism>
<proteinExistence type="predicted"/>
<evidence type="ECO:0000256" key="1">
    <source>
        <dbReference type="SAM" id="Coils"/>
    </source>
</evidence>
<dbReference type="STRING" id="197221.gene:10747613"/>
<dbReference type="InterPro" id="IPR036525">
    <property type="entry name" value="Tubulin/FtsZ_GTPase_sf"/>
</dbReference>
<dbReference type="KEGG" id="tel:tll1020"/>
<dbReference type="SUPFAM" id="SSF52490">
    <property type="entry name" value="Tubulin nucleotide-binding domain-like"/>
    <property type="match status" value="1"/>
</dbReference>
<accession>Q8DK50</accession>
<evidence type="ECO:0000256" key="2">
    <source>
        <dbReference type="SAM" id="MobiDB-lite"/>
    </source>
</evidence>
<gene>
    <name evidence="4" type="ordered locus">tll1020</name>
</gene>